<evidence type="ECO:0000256" key="1">
    <source>
        <dbReference type="SAM" id="MobiDB-lite"/>
    </source>
</evidence>
<proteinExistence type="predicted"/>
<dbReference type="Proteomes" id="UP001064489">
    <property type="component" value="Chromosome 11"/>
</dbReference>
<reference evidence="2" key="1">
    <citation type="journal article" date="2022" name="Plant J.">
        <title>Strategies of tolerance reflected in two North American maple genomes.</title>
        <authorList>
            <person name="McEvoy S.L."/>
            <person name="Sezen U.U."/>
            <person name="Trouern-Trend A."/>
            <person name="McMahon S.M."/>
            <person name="Schaberg P.G."/>
            <person name="Yang J."/>
            <person name="Wegrzyn J.L."/>
            <person name="Swenson N.G."/>
        </authorList>
    </citation>
    <scope>NUCLEOTIDE SEQUENCE</scope>
    <source>
        <strain evidence="2">91603</strain>
    </source>
</reference>
<keyword evidence="3" id="KW-1185">Reference proteome</keyword>
<reference evidence="2" key="2">
    <citation type="submission" date="2023-02" db="EMBL/GenBank/DDBJ databases">
        <authorList>
            <person name="Swenson N.G."/>
            <person name="Wegrzyn J.L."/>
            <person name="Mcevoy S.L."/>
        </authorList>
    </citation>
    <scope>NUCLEOTIDE SEQUENCE</scope>
    <source>
        <strain evidence="2">91603</strain>
        <tissue evidence="2">Leaf</tissue>
    </source>
</reference>
<dbReference type="AlphaFoldDB" id="A0AAD5I7Q9"/>
<evidence type="ECO:0000313" key="3">
    <source>
        <dbReference type="Proteomes" id="UP001064489"/>
    </source>
</evidence>
<evidence type="ECO:0000313" key="2">
    <source>
        <dbReference type="EMBL" id="KAI9154511.1"/>
    </source>
</evidence>
<name>A0AAD5I7Q9_ACENE</name>
<protein>
    <submittedName>
        <fullName evidence="2">Uncharacterized protein</fullName>
    </submittedName>
</protein>
<feature type="compositionally biased region" description="Gly residues" evidence="1">
    <location>
        <begin position="20"/>
        <end position="29"/>
    </location>
</feature>
<comment type="caution">
    <text evidence="2">The sequence shown here is derived from an EMBL/GenBank/DDBJ whole genome shotgun (WGS) entry which is preliminary data.</text>
</comment>
<accession>A0AAD5I7Q9</accession>
<feature type="compositionally biased region" description="Polar residues" evidence="1">
    <location>
        <begin position="1"/>
        <end position="13"/>
    </location>
</feature>
<organism evidence="2 3">
    <name type="scientific">Acer negundo</name>
    <name type="common">Box elder</name>
    <dbReference type="NCBI Taxonomy" id="4023"/>
    <lineage>
        <taxon>Eukaryota</taxon>
        <taxon>Viridiplantae</taxon>
        <taxon>Streptophyta</taxon>
        <taxon>Embryophyta</taxon>
        <taxon>Tracheophyta</taxon>
        <taxon>Spermatophyta</taxon>
        <taxon>Magnoliopsida</taxon>
        <taxon>eudicotyledons</taxon>
        <taxon>Gunneridae</taxon>
        <taxon>Pentapetalae</taxon>
        <taxon>rosids</taxon>
        <taxon>malvids</taxon>
        <taxon>Sapindales</taxon>
        <taxon>Sapindaceae</taxon>
        <taxon>Hippocastanoideae</taxon>
        <taxon>Acereae</taxon>
        <taxon>Acer</taxon>
    </lineage>
</organism>
<sequence>MQVSYGRNNRYHSGNNSTGKGNGYGGKPGNGEKHGNGSSSFGVEKPNKGNINGMDIAKSPMKVSPSKKSGLLVGPVLSLNPTENPKTTTTTTIEEA</sequence>
<dbReference type="EMBL" id="JAJSOW010000108">
    <property type="protein sequence ID" value="KAI9154511.1"/>
    <property type="molecule type" value="Genomic_DNA"/>
</dbReference>
<feature type="compositionally biased region" description="Low complexity" evidence="1">
    <location>
        <begin position="87"/>
        <end position="96"/>
    </location>
</feature>
<gene>
    <name evidence="2" type="ORF">LWI28_027367</name>
</gene>
<feature type="compositionally biased region" description="Low complexity" evidence="1">
    <location>
        <begin position="58"/>
        <end position="69"/>
    </location>
</feature>
<feature type="region of interest" description="Disordered" evidence="1">
    <location>
        <begin position="1"/>
        <end position="96"/>
    </location>
</feature>